<evidence type="ECO:0000256" key="3">
    <source>
        <dbReference type="ARBA" id="ARBA00002728"/>
    </source>
</evidence>
<dbReference type="InterPro" id="IPR023151">
    <property type="entry name" value="PEP_util_CS"/>
</dbReference>
<evidence type="ECO:0000313" key="25">
    <source>
        <dbReference type="Proteomes" id="UP000076848"/>
    </source>
</evidence>
<dbReference type="PANTHER" id="PTHR46244:SF3">
    <property type="entry name" value="PHOSPHOENOLPYRUVATE-PROTEIN PHOSPHOTRANSFERASE"/>
    <property type="match status" value="1"/>
</dbReference>
<dbReference type="SUPFAM" id="SSF51621">
    <property type="entry name" value="Phosphoenolpyruvate/pyruvate domain"/>
    <property type="match status" value="1"/>
</dbReference>
<evidence type="ECO:0000259" key="23">
    <source>
        <dbReference type="Pfam" id="PF05524"/>
    </source>
</evidence>
<dbReference type="PIRSF" id="PIRSF000732">
    <property type="entry name" value="PTS_enzyme_I"/>
    <property type="match status" value="1"/>
</dbReference>
<feature type="binding site" evidence="19">
    <location>
        <position position="368"/>
    </location>
    <ligand>
        <name>phosphoenolpyruvate</name>
        <dbReference type="ChEBI" id="CHEBI:58702"/>
    </ligand>
</feature>
<dbReference type="AlphaFoldDB" id="A0A157SN12"/>
<keyword evidence="12 17" id="KW-0598">Phosphotransferase system</keyword>
<dbReference type="EMBL" id="FKIF01000007">
    <property type="protein sequence ID" value="SAI71879.1"/>
    <property type="molecule type" value="Genomic_DNA"/>
</dbReference>
<keyword evidence="15 17" id="KW-0460">Magnesium</keyword>
<keyword evidence="14 17" id="KW-0418">Kinase</keyword>
<reference evidence="24 25" key="1">
    <citation type="submission" date="2016-04" db="EMBL/GenBank/DDBJ databases">
        <authorList>
            <consortium name="Pathogen Informatics"/>
        </authorList>
    </citation>
    <scope>NUCLEOTIDE SEQUENCE [LARGE SCALE GENOMIC DNA]</scope>
    <source>
        <strain evidence="24 25">H050680373</strain>
    </source>
</reference>
<evidence type="ECO:0000256" key="4">
    <source>
        <dbReference type="ARBA" id="ARBA00004496"/>
    </source>
</evidence>
<dbReference type="InterPro" id="IPR008731">
    <property type="entry name" value="PTS_EIN"/>
</dbReference>
<protein>
    <recommendedName>
        <fullName evidence="7 17">Phosphoenolpyruvate-protein phosphotransferase</fullName>
        <ecNumber evidence="6 17">2.7.3.9</ecNumber>
    </recommendedName>
    <alternativeName>
        <fullName evidence="16 17">Phosphotransferase system, enzyme I</fullName>
    </alternativeName>
</protein>
<dbReference type="Pfam" id="PF02896">
    <property type="entry name" value="PEP-utilizers_C"/>
    <property type="match status" value="1"/>
</dbReference>
<keyword evidence="24" id="KW-0670">Pyruvate</keyword>
<dbReference type="SUPFAM" id="SSF52009">
    <property type="entry name" value="Phosphohistidine domain"/>
    <property type="match status" value="1"/>
</dbReference>
<dbReference type="GO" id="GO:0046872">
    <property type="term" value="F:metal ion binding"/>
    <property type="evidence" value="ECO:0007669"/>
    <property type="project" value="UniProtKB-KW"/>
</dbReference>
<feature type="domain" description="Phosphotransferase system enzyme I N-terminal" evidence="23">
    <location>
        <begin position="35"/>
        <end position="158"/>
    </location>
</feature>
<feature type="binding site" evidence="19">
    <location>
        <begin position="489"/>
        <end position="490"/>
    </location>
    <ligand>
        <name>phosphoenolpyruvate</name>
        <dbReference type="ChEBI" id="CHEBI:58702"/>
    </ligand>
</feature>
<evidence type="ECO:0000259" key="21">
    <source>
        <dbReference type="Pfam" id="PF00391"/>
    </source>
</evidence>
<dbReference type="PROSITE" id="PS00742">
    <property type="entry name" value="PEP_ENZYMES_2"/>
    <property type="match status" value="1"/>
</dbReference>
<keyword evidence="8 17" id="KW-0813">Transport</keyword>
<evidence type="ECO:0000256" key="17">
    <source>
        <dbReference type="PIRNR" id="PIRNR000732"/>
    </source>
</evidence>
<evidence type="ECO:0000256" key="7">
    <source>
        <dbReference type="ARBA" id="ARBA00016544"/>
    </source>
</evidence>
<evidence type="ECO:0000256" key="18">
    <source>
        <dbReference type="PIRSR" id="PIRSR000732-1"/>
    </source>
</evidence>
<dbReference type="Gene3D" id="1.10.274.10">
    <property type="entry name" value="PtsI, HPr-binding domain"/>
    <property type="match status" value="1"/>
</dbReference>
<dbReference type="InterPro" id="IPR036618">
    <property type="entry name" value="PtsI_HPr-bd_sf"/>
</dbReference>
<evidence type="ECO:0000256" key="11">
    <source>
        <dbReference type="ARBA" id="ARBA00022679"/>
    </source>
</evidence>
<keyword evidence="9 17" id="KW-0963">Cytoplasm</keyword>
<dbReference type="InterPro" id="IPR050499">
    <property type="entry name" value="PEP-utilizing_PTS_enzyme"/>
</dbReference>
<dbReference type="InterPro" id="IPR018274">
    <property type="entry name" value="PEP_util_AS"/>
</dbReference>
<evidence type="ECO:0000313" key="24">
    <source>
        <dbReference type="EMBL" id="SAI71879.1"/>
    </source>
</evidence>
<dbReference type="STRING" id="288768.SAMEA3906486_03808"/>
<comment type="subcellular location">
    <subcellularLocation>
        <location evidence="4 17">Cytoplasm</location>
    </subcellularLocation>
</comment>
<comment type="function">
    <text evidence="3 17">General (non sugar-specific) component of the phosphoenolpyruvate-dependent sugar phosphotransferase system (sugar PTS). This major carbohydrate active-transport system catalyzes the phosphorylation of incoming sugar substrates concomitantly with their translocation across the cell membrane. Enzyme I transfers the phosphoryl group from phosphoenolpyruvate (PEP) to the phosphoryl carrier protein (HPr).</text>
</comment>
<comment type="similarity">
    <text evidence="5 17">Belongs to the PEP-utilizing enzyme family.</text>
</comment>
<dbReference type="NCBIfam" id="TIGR01417">
    <property type="entry name" value="PTS_I_fam"/>
    <property type="match status" value="1"/>
</dbReference>
<dbReference type="InterPro" id="IPR006318">
    <property type="entry name" value="PTS_EI-like"/>
</dbReference>
<dbReference type="Pfam" id="PF05524">
    <property type="entry name" value="PEP-utilisers_N"/>
    <property type="match status" value="1"/>
</dbReference>
<feature type="binding site" evidence="19">
    <location>
        <position position="332"/>
    </location>
    <ligand>
        <name>phosphoenolpyruvate</name>
        <dbReference type="ChEBI" id="CHEBI:58702"/>
    </ligand>
</feature>
<keyword evidence="10 17" id="KW-0762">Sugar transport</keyword>
<dbReference type="Pfam" id="PF00391">
    <property type="entry name" value="PEP-utilizers"/>
    <property type="match status" value="1"/>
</dbReference>
<dbReference type="GO" id="GO:0009401">
    <property type="term" value="P:phosphoenolpyruvate-dependent sugar phosphotransferase system"/>
    <property type="evidence" value="ECO:0007669"/>
    <property type="project" value="UniProtKB-KW"/>
</dbReference>
<dbReference type="Gene3D" id="3.50.30.10">
    <property type="entry name" value="Phosphohistidine domain"/>
    <property type="match status" value="1"/>
</dbReference>
<dbReference type="InterPro" id="IPR000121">
    <property type="entry name" value="PEP_util_C"/>
</dbReference>
<name>A0A157SN12_9BORD</name>
<accession>A0A157SN12</accession>
<evidence type="ECO:0000256" key="13">
    <source>
        <dbReference type="ARBA" id="ARBA00022723"/>
    </source>
</evidence>
<evidence type="ECO:0000256" key="2">
    <source>
        <dbReference type="ARBA" id="ARBA00001946"/>
    </source>
</evidence>
<evidence type="ECO:0000259" key="22">
    <source>
        <dbReference type="Pfam" id="PF02896"/>
    </source>
</evidence>
<dbReference type="GO" id="GO:0016301">
    <property type="term" value="F:kinase activity"/>
    <property type="evidence" value="ECO:0007669"/>
    <property type="project" value="UniProtKB-KW"/>
</dbReference>
<dbReference type="GO" id="GO:0008965">
    <property type="term" value="F:phosphoenolpyruvate-protein phosphotransferase activity"/>
    <property type="evidence" value="ECO:0007669"/>
    <property type="project" value="UniProtKB-EC"/>
</dbReference>
<evidence type="ECO:0000256" key="14">
    <source>
        <dbReference type="ARBA" id="ARBA00022777"/>
    </source>
</evidence>
<evidence type="ECO:0000256" key="1">
    <source>
        <dbReference type="ARBA" id="ARBA00000683"/>
    </source>
</evidence>
<dbReference type="PROSITE" id="PS00370">
    <property type="entry name" value="PEP_ENZYMES_PHOS_SITE"/>
    <property type="match status" value="1"/>
</dbReference>
<evidence type="ECO:0000256" key="12">
    <source>
        <dbReference type="ARBA" id="ARBA00022683"/>
    </source>
</evidence>
<dbReference type="InterPro" id="IPR036637">
    <property type="entry name" value="Phosphohistidine_dom_sf"/>
</dbReference>
<dbReference type="Gene3D" id="3.20.20.60">
    <property type="entry name" value="Phosphoenolpyruvate-binding domains"/>
    <property type="match status" value="1"/>
</dbReference>
<feature type="domain" description="PEP-utilising enzyme C-terminal" evidence="22">
    <location>
        <begin position="287"/>
        <end position="576"/>
    </location>
</feature>
<comment type="catalytic activity">
    <reaction evidence="1 17">
        <text>L-histidyl-[protein] + phosphoenolpyruvate = N(pros)-phospho-L-histidyl-[protein] + pyruvate</text>
        <dbReference type="Rhea" id="RHEA:23880"/>
        <dbReference type="Rhea" id="RHEA-COMP:9745"/>
        <dbReference type="Rhea" id="RHEA-COMP:9746"/>
        <dbReference type="ChEBI" id="CHEBI:15361"/>
        <dbReference type="ChEBI" id="CHEBI:29979"/>
        <dbReference type="ChEBI" id="CHEBI:58702"/>
        <dbReference type="ChEBI" id="CHEBI:64837"/>
        <dbReference type="EC" id="2.7.3.9"/>
    </reaction>
</comment>
<evidence type="ECO:0000256" key="15">
    <source>
        <dbReference type="ARBA" id="ARBA00022842"/>
    </source>
</evidence>
<feature type="binding site" evidence="20">
    <location>
        <position position="490"/>
    </location>
    <ligand>
        <name>Mg(2+)</name>
        <dbReference type="ChEBI" id="CHEBI:18420"/>
    </ligand>
</feature>
<dbReference type="EC" id="2.7.3.9" evidence="6 17"/>
<keyword evidence="11 17" id="KW-0808">Transferase</keyword>
<organism evidence="24 25">
    <name type="scientific">Bordetella ansorpii</name>
    <dbReference type="NCBI Taxonomy" id="288768"/>
    <lineage>
        <taxon>Bacteria</taxon>
        <taxon>Pseudomonadati</taxon>
        <taxon>Pseudomonadota</taxon>
        <taxon>Betaproteobacteria</taxon>
        <taxon>Burkholderiales</taxon>
        <taxon>Alcaligenaceae</taxon>
        <taxon>Bordetella</taxon>
    </lineage>
</organism>
<evidence type="ECO:0000256" key="5">
    <source>
        <dbReference type="ARBA" id="ARBA00007837"/>
    </source>
</evidence>
<feature type="binding site" evidence="20">
    <location>
        <position position="466"/>
    </location>
    <ligand>
        <name>Mg(2+)</name>
        <dbReference type="ChEBI" id="CHEBI:18420"/>
    </ligand>
</feature>
<feature type="domain" description="PEP-utilising enzyme mobile" evidence="21">
    <location>
        <begin position="190"/>
        <end position="261"/>
    </location>
</feature>
<evidence type="ECO:0000256" key="6">
    <source>
        <dbReference type="ARBA" id="ARBA00012232"/>
    </source>
</evidence>
<evidence type="ECO:0000256" key="16">
    <source>
        <dbReference type="ARBA" id="ARBA00033235"/>
    </source>
</evidence>
<dbReference type="InterPro" id="IPR024692">
    <property type="entry name" value="PTS_EI"/>
</dbReference>
<evidence type="ECO:0000256" key="10">
    <source>
        <dbReference type="ARBA" id="ARBA00022597"/>
    </source>
</evidence>
<keyword evidence="25" id="KW-1185">Reference proteome</keyword>
<dbReference type="PRINTS" id="PR01736">
    <property type="entry name" value="PHPHTRNFRASE"/>
</dbReference>
<evidence type="ECO:0000256" key="8">
    <source>
        <dbReference type="ARBA" id="ARBA00022448"/>
    </source>
</evidence>
<evidence type="ECO:0000256" key="20">
    <source>
        <dbReference type="PIRSR" id="PIRSR000732-3"/>
    </source>
</evidence>
<evidence type="ECO:0000256" key="19">
    <source>
        <dbReference type="PIRSR" id="PIRSR000732-2"/>
    </source>
</evidence>
<comment type="cofactor">
    <cofactor evidence="2 17 20">
        <name>Mg(2+)</name>
        <dbReference type="ChEBI" id="CHEBI:18420"/>
    </cofactor>
</comment>
<feature type="active site" description="Tele-phosphohistidine intermediate" evidence="18">
    <location>
        <position position="225"/>
    </location>
</feature>
<proteinExistence type="inferred from homology"/>
<dbReference type="PANTHER" id="PTHR46244">
    <property type="entry name" value="PHOSPHOENOLPYRUVATE-PROTEIN PHOSPHOTRANSFERASE"/>
    <property type="match status" value="1"/>
</dbReference>
<gene>
    <name evidence="24" type="primary">ptsI</name>
    <name evidence="24" type="ORF">SAMEA3906486_03808</name>
</gene>
<dbReference type="InterPro" id="IPR008279">
    <property type="entry name" value="PEP-util_enz_mobile_dom"/>
</dbReference>
<dbReference type="GO" id="GO:0005737">
    <property type="term" value="C:cytoplasm"/>
    <property type="evidence" value="ECO:0007669"/>
    <property type="project" value="UniProtKB-SubCell"/>
</dbReference>
<dbReference type="SUPFAM" id="SSF47831">
    <property type="entry name" value="Enzyme I of the PEP:sugar phosphotransferase system HPr-binding (sub)domain"/>
    <property type="match status" value="1"/>
</dbReference>
<feature type="active site" description="Proton donor" evidence="18">
    <location>
        <position position="537"/>
    </location>
</feature>
<keyword evidence="13 17" id="KW-0479">Metal-binding</keyword>
<dbReference type="InterPro" id="IPR015813">
    <property type="entry name" value="Pyrv/PenolPyrv_kinase-like_dom"/>
</dbReference>
<sequence>MSTSKKKAAKLAEAIAAAAEQAGVPQQPGAVIALRGKPVARGYAIGRAVVLGAAALEVAHYRIAAEDIPAERERLTDALRRAQDELLEMADTLPEDAPRELGAMLNVHRLLLGDPLLAEPALDLISERQYNAEWALTAQGQMLGEQFEAMEDEYLRERGADVRQAIERVLLVLSGTPATLPDTSQVDGGEPMVVVAHDISPADMLRLRGARFAAFVTDLGGPTSHTAIVARSMGVPAVVAMGNVRELVRDGDVLIVDGATGNVLVNPSPRILDEYRALQGVYADERAELALLRDVPSITLDGIDIVLHANIELPEEAELAMAAGADGIGLFRSEFLFMGRATLPTEEEQYEAYASVVKVMAGRPVTIRTLDIGSDKTLDGEATVATNPALGQRAIRYCLARPEMFATQLRAILRASAHGPVRLLVPMIAHMHEVQATFAAIASARAELDARGQAYAAHMEVGAMVEVPAIAIAIEPFAQALDFLSIGTNDLIQYALAIDRGDHDVASLYDPLHPAVLRLVANTINAGERAGKPVAVCGEMAGDARYTRLLLGLGLTEFSMHPQQLLDVKREVRRAHSNALRVKVAGVINRALPVDLDQLDQA</sequence>
<evidence type="ECO:0000256" key="9">
    <source>
        <dbReference type="ARBA" id="ARBA00022490"/>
    </source>
</evidence>
<dbReference type="Proteomes" id="UP000076848">
    <property type="component" value="Unassembled WGS sequence"/>
</dbReference>
<dbReference type="InterPro" id="IPR040442">
    <property type="entry name" value="Pyrv_kinase-like_dom_sf"/>
</dbReference>
<feature type="binding site" evidence="19">
    <location>
        <position position="500"/>
    </location>
    <ligand>
        <name>phosphoenolpyruvate</name>
        <dbReference type="ChEBI" id="CHEBI:58702"/>
    </ligand>
</feature>